<reference evidence="17 18" key="1">
    <citation type="journal article" date="2015" name="Genome Announc.">
        <title>Draft Genome Sequence of Cyanobacterium Hassallia byssoidea Strain VB512170, Isolated from Monuments in India.</title>
        <authorList>
            <person name="Singh D."/>
            <person name="Chandrababunaidu M.M."/>
            <person name="Panda A."/>
            <person name="Sen D."/>
            <person name="Bhattacharyya S."/>
            <person name="Adhikary S.P."/>
            <person name="Tripathy S."/>
        </authorList>
    </citation>
    <scope>NUCLEOTIDE SEQUENCE [LARGE SCALE GENOMIC DNA]</scope>
    <source>
        <strain evidence="17 18">VB512170</strain>
    </source>
</reference>
<keyword evidence="13" id="KW-1133">Transmembrane helix</keyword>
<dbReference type="SMART" id="SM00065">
    <property type="entry name" value="GAF"/>
    <property type="match status" value="1"/>
</dbReference>
<dbReference type="Pfam" id="PF05227">
    <property type="entry name" value="CHASE3"/>
    <property type="match status" value="1"/>
</dbReference>
<dbReference type="InterPro" id="IPR004358">
    <property type="entry name" value="Sig_transdc_His_kin-like_C"/>
</dbReference>
<dbReference type="CDD" id="cd00156">
    <property type="entry name" value="REC"/>
    <property type="match status" value="1"/>
</dbReference>
<dbReference type="CDD" id="cd17546">
    <property type="entry name" value="REC_hyHK_CKI1_RcsC-like"/>
    <property type="match status" value="1"/>
</dbReference>
<evidence type="ECO:0000256" key="6">
    <source>
        <dbReference type="ARBA" id="ARBA00022679"/>
    </source>
</evidence>
<dbReference type="GO" id="GO:0016020">
    <property type="term" value="C:membrane"/>
    <property type="evidence" value="ECO:0007669"/>
    <property type="project" value="UniProtKB-SubCell"/>
</dbReference>
<dbReference type="Gene3D" id="6.10.340.10">
    <property type="match status" value="1"/>
</dbReference>
<protein>
    <recommendedName>
        <fullName evidence="9">Circadian input-output histidine kinase CikA</fullName>
        <ecNumber evidence="4">2.7.13.3</ecNumber>
    </recommendedName>
</protein>
<dbReference type="Pfam" id="PF00072">
    <property type="entry name" value="Response_reg"/>
    <property type="match status" value="3"/>
</dbReference>
<dbReference type="Proteomes" id="UP000031549">
    <property type="component" value="Unassembled WGS sequence"/>
</dbReference>
<dbReference type="PANTHER" id="PTHR45339:SF1">
    <property type="entry name" value="HYBRID SIGNAL TRANSDUCTION HISTIDINE KINASE J"/>
    <property type="match status" value="1"/>
</dbReference>
<evidence type="ECO:0000256" key="7">
    <source>
        <dbReference type="ARBA" id="ARBA00022777"/>
    </source>
</evidence>
<dbReference type="InterPro" id="IPR005467">
    <property type="entry name" value="His_kinase_dom"/>
</dbReference>
<comment type="similarity">
    <text evidence="3">In the N-terminal section; belongs to the phytochrome family.</text>
</comment>
<dbReference type="Pfam" id="PF00672">
    <property type="entry name" value="HAMP"/>
    <property type="match status" value="1"/>
</dbReference>
<dbReference type="Gene3D" id="3.30.565.10">
    <property type="entry name" value="Histidine kinase-like ATPase, C-terminal domain"/>
    <property type="match status" value="1"/>
</dbReference>
<evidence type="ECO:0000313" key="17">
    <source>
        <dbReference type="EMBL" id="NEU72416.1"/>
    </source>
</evidence>
<dbReference type="EMBL" id="JTCM02000010">
    <property type="protein sequence ID" value="NEU72416.1"/>
    <property type="molecule type" value="Genomic_DNA"/>
</dbReference>
<evidence type="ECO:0000259" key="14">
    <source>
        <dbReference type="PROSITE" id="PS50109"/>
    </source>
</evidence>
<dbReference type="Pfam" id="PF00512">
    <property type="entry name" value="HisKA"/>
    <property type="match status" value="1"/>
</dbReference>
<evidence type="ECO:0000259" key="15">
    <source>
        <dbReference type="PROSITE" id="PS50110"/>
    </source>
</evidence>
<dbReference type="CDD" id="cd16922">
    <property type="entry name" value="HATPase_EvgS-ArcB-TorS-like"/>
    <property type="match status" value="1"/>
</dbReference>
<dbReference type="SUPFAM" id="SSF158472">
    <property type="entry name" value="HAMP domain-like"/>
    <property type="match status" value="1"/>
</dbReference>
<accession>A0A846H4R7</accession>
<dbReference type="GO" id="GO:0000155">
    <property type="term" value="F:phosphorelay sensor kinase activity"/>
    <property type="evidence" value="ECO:0007669"/>
    <property type="project" value="InterPro"/>
</dbReference>
<dbReference type="SMART" id="SM00448">
    <property type="entry name" value="REC"/>
    <property type="match status" value="3"/>
</dbReference>
<dbReference type="RefSeq" id="WP_052324775.1">
    <property type="nucleotide sequence ID" value="NZ_JTCM02000010.1"/>
</dbReference>
<dbReference type="SUPFAM" id="SSF47384">
    <property type="entry name" value="Homodimeric domain of signal transducing histidine kinase"/>
    <property type="match status" value="1"/>
</dbReference>
<dbReference type="InterPro" id="IPR001789">
    <property type="entry name" value="Sig_transdc_resp-reg_receiver"/>
</dbReference>
<evidence type="ECO:0000256" key="8">
    <source>
        <dbReference type="ARBA" id="ARBA00023012"/>
    </source>
</evidence>
<evidence type="ECO:0000256" key="5">
    <source>
        <dbReference type="ARBA" id="ARBA00022553"/>
    </source>
</evidence>
<dbReference type="PROSITE" id="PS50885">
    <property type="entry name" value="HAMP"/>
    <property type="match status" value="1"/>
</dbReference>
<dbReference type="InterPro" id="IPR036890">
    <property type="entry name" value="HATPase_C_sf"/>
</dbReference>
<dbReference type="Gene3D" id="3.40.50.2300">
    <property type="match status" value="3"/>
</dbReference>
<name>A0A846H4R7_9CYAN</name>
<dbReference type="InterPro" id="IPR003594">
    <property type="entry name" value="HATPase_dom"/>
</dbReference>
<feature type="compositionally biased region" description="Pro residues" evidence="12">
    <location>
        <begin position="813"/>
        <end position="837"/>
    </location>
</feature>
<dbReference type="InterPro" id="IPR036097">
    <property type="entry name" value="HisK_dim/P_sf"/>
</dbReference>
<keyword evidence="7" id="KW-0418">Kinase</keyword>
<feature type="region of interest" description="Disordered" evidence="12">
    <location>
        <begin position="779"/>
        <end position="845"/>
    </location>
</feature>
<dbReference type="FunFam" id="3.30.565.10:FF:000010">
    <property type="entry name" value="Sensor histidine kinase RcsC"/>
    <property type="match status" value="1"/>
</dbReference>
<dbReference type="SMART" id="SM00304">
    <property type="entry name" value="HAMP"/>
    <property type="match status" value="1"/>
</dbReference>
<dbReference type="CDD" id="cd00082">
    <property type="entry name" value="HisKA"/>
    <property type="match status" value="1"/>
</dbReference>
<comment type="caution">
    <text evidence="17">The sequence shown here is derived from an EMBL/GenBank/DDBJ whole genome shotgun (WGS) entry which is preliminary data.</text>
</comment>
<feature type="coiled-coil region" evidence="11">
    <location>
        <begin position="427"/>
        <end position="531"/>
    </location>
</feature>
<dbReference type="Pfam" id="PF13185">
    <property type="entry name" value="GAF_2"/>
    <property type="match status" value="1"/>
</dbReference>
<dbReference type="AlphaFoldDB" id="A0A846H4R7"/>
<dbReference type="SMART" id="SM00387">
    <property type="entry name" value="HATPase_c"/>
    <property type="match status" value="1"/>
</dbReference>
<comment type="catalytic activity">
    <reaction evidence="1">
        <text>ATP + protein L-histidine = ADP + protein N-phospho-L-histidine.</text>
        <dbReference type="EC" id="2.7.13.3"/>
    </reaction>
</comment>
<dbReference type="InterPro" id="IPR029016">
    <property type="entry name" value="GAF-like_dom_sf"/>
</dbReference>
<feature type="compositionally biased region" description="Basic and acidic residues" evidence="12">
    <location>
        <begin position="788"/>
        <end position="804"/>
    </location>
</feature>
<feature type="domain" description="Response regulatory" evidence="15">
    <location>
        <begin position="859"/>
        <end position="972"/>
    </location>
</feature>
<dbReference type="PRINTS" id="PR00344">
    <property type="entry name" value="BCTRLSENSOR"/>
</dbReference>
<evidence type="ECO:0000256" key="4">
    <source>
        <dbReference type="ARBA" id="ARBA00012438"/>
    </source>
</evidence>
<dbReference type="SMART" id="SM00388">
    <property type="entry name" value="HisKA"/>
    <property type="match status" value="1"/>
</dbReference>
<dbReference type="EC" id="2.7.13.3" evidence="4"/>
<evidence type="ECO:0000256" key="2">
    <source>
        <dbReference type="ARBA" id="ARBA00004370"/>
    </source>
</evidence>
<dbReference type="SUPFAM" id="SSF55874">
    <property type="entry name" value="ATPase domain of HSP90 chaperone/DNA topoisomerase II/histidine kinase"/>
    <property type="match status" value="1"/>
</dbReference>
<evidence type="ECO:0000256" key="12">
    <source>
        <dbReference type="SAM" id="MobiDB-lite"/>
    </source>
</evidence>
<feature type="modified residue" description="4-aspartylphosphate" evidence="10">
    <location>
        <position position="1030"/>
    </location>
</feature>
<evidence type="ECO:0000256" key="3">
    <source>
        <dbReference type="ARBA" id="ARBA00006402"/>
    </source>
</evidence>
<feature type="transmembrane region" description="Helical" evidence="13">
    <location>
        <begin position="12"/>
        <end position="30"/>
    </location>
</feature>
<evidence type="ECO:0000313" key="18">
    <source>
        <dbReference type="Proteomes" id="UP000031549"/>
    </source>
</evidence>
<evidence type="ECO:0000256" key="9">
    <source>
        <dbReference type="ARBA" id="ARBA00074306"/>
    </source>
</evidence>
<dbReference type="Gene3D" id="3.30.450.40">
    <property type="match status" value="1"/>
</dbReference>
<evidence type="ECO:0000256" key="11">
    <source>
        <dbReference type="SAM" id="Coils"/>
    </source>
</evidence>
<dbReference type="SUPFAM" id="SSF52172">
    <property type="entry name" value="CheY-like"/>
    <property type="match status" value="3"/>
</dbReference>
<dbReference type="InterPro" id="IPR003018">
    <property type="entry name" value="GAF"/>
</dbReference>
<organism evidence="17 18">
    <name type="scientific">Hassallia byssoidea VB512170</name>
    <dbReference type="NCBI Taxonomy" id="1304833"/>
    <lineage>
        <taxon>Bacteria</taxon>
        <taxon>Bacillati</taxon>
        <taxon>Cyanobacteriota</taxon>
        <taxon>Cyanophyceae</taxon>
        <taxon>Nostocales</taxon>
        <taxon>Tolypothrichaceae</taxon>
        <taxon>Hassallia</taxon>
    </lineage>
</organism>
<feature type="domain" description="Response regulatory" evidence="15">
    <location>
        <begin position="981"/>
        <end position="1097"/>
    </location>
</feature>
<keyword evidence="5 10" id="KW-0597">Phosphoprotein</keyword>
<comment type="subcellular location">
    <subcellularLocation>
        <location evidence="2">Membrane</location>
    </subcellularLocation>
</comment>
<feature type="transmembrane region" description="Helical" evidence="13">
    <location>
        <begin position="186"/>
        <end position="206"/>
    </location>
</feature>
<dbReference type="InterPro" id="IPR007891">
    <property type="entry name" value="CHASE3"/>
</dbReference>
<dbReference type="Gene3D" id="1.10.287.130">
    <property type="match status" value="1"/>
</dbReference>
<evidence type="ECO:0000256" key="10">
    <source>
        <dbReference type="PROSITE-ProRule" id="PRU00169"/>
    </source>
</evidence>
<evidence type="ECO:0000256" key="13">
    <source>
        <dbReference type="SAM" id="Phobius"/>
    </source>
</evidence>
<gene>
    <name evidence="17" type="ORF">PI95_007475</name>
</gene>
<dbReference type="Pfam" id="PF02518">
    <property type="entry name" value="HATPase_c"/>
    <property type="match status" value="1"/>
</dbReference>
<feature type="domain" description="Response regulatory" evidence="15">
    <location>
        <begin position="1127"/>
        <end position="1244"/>
    </location>
</feature>
<sequence length="1246" mass="140710">MLKKFKISTKIGASFAVSLVSFTVIGLLIYRTATETIKTSRWQTHTYQVLTNLENFLSTLKDAETGQRGYLITGSEDYLQPYNAAIPVIDKKIIELRRLTVDNPSQQRRLDSVEFLTQKRIARLKQVIEIRRTKGAAGVSQAIVIDQGKIIMDDIRREVSDLETEELRLLKQRSAASDAATRQMTYSIAFGIPLYLVLLTLIAFFLNRNISRPLEEVSQVADKIAAGDLDTSVPADNRRDEIGMLAQTFNKMIANLRLTTQKTAEQDWLKTNLAKFSRILQGQRNLKAVSQLILKELAPLVSAHHGVFYFMTTQDEEPSLTLLGTYAYRERKHLANRFQLGEGLVGQCALEKERILLTEVPSDYIKINSGLGEATPMNIIVLPAVYEERVLAVIELASFQRFSDIHLTFIDELSESIGIVLDNIVAYQRSEELLEQSRSLTEELRSQQEELVQTNQQLEEQTETLQKSDKLLRQQQQDLQQSYEELQQLNEELEEKTELLAQQKQEVEYKNREVEQARLNLEEKATQLATTSKYKSQFLANMSHELRTPLNSLLILAQVLSNNNEGNLTQRQVEYSQTIYSAGNDLLSLINEILDLAKIESGTMEIEVKETFFSELQRYVEWTFRSIAEDKKLDFRVHFDEQLPPAIYTDPKRLQQLLNNLLANAFKFTELGQVSLQVSVVTEGWSRDQQSLNSAESVIAFAVSDTGIGISPEKQQVIFEAFQQADGTTSRKYGGTGLGLSISRQIAELLGGEIRLVSQLNQGSTFTLYLPQTYSASVRGQEGLGGQGDRETRRQGDKETRRQGEFLNNTPQVVPPSPPLPLSPSPSPPLPPSPSPTLPTFTPSAIEDDRQNILSGDRTLLIIEDDLNFARILLDLAREQNFKALVASRGDVGLAMAREFQPAAIMLDIHLPVMDGWTVLDRLKHDPNTRHIPIHIMTVEEGQKRSLQQGAIAFLQKPITSEALFHALRDIKTFVERKVKNLLVVEDNELQRRSIVELIGNGDVVITGVGTATEALTALNTTHFDCLVLDLGLPDMNGFDLIERIKQQANLNYLPIIIYTGKELTYQEETELRRISDTIIVKDARSPERLLDETSLFLHRLQSNLPIDQQLLLEQLRQSDPVLAGKKVLIVDDDIRNIFALTSLLEPYQMEIIYAENGRDGITMLQNNSDINVVLMDVMMPGMDGYETMRAIRAIDEFKNLPMIALTAKAMKGDREKCIDAGASDYIAKPVDTEQLLSLLRVWLYR</sequence>
<dbReference type="PROSITE" id="PS50110">
    <property type="entry name" value="RESPONSE_REGULATORY"/>
    <property type="match status" value="3"/>
</dbReference>
<feature type="modified residue" description="4-aspartylphosphate" evidence="10">
    <location>
        <position position="1177"/>
    </location>
</feature>
<dbReference type="InterPro" id="IPR003660">
    <property type="entry name" value="HAMP_dom"/>
</dbReference>
<dbReference type="InterPro" id="IPR011006">
    <property type="entry name" value="CheY-like_superfamily"/>
</dbReference>
<dbReference type="InterPro" id="IPR003661">
    <property type="entry name" value="HisK_dim/P_dom"/>
</dbReference>
<feature type="modified residue" description="4-aspartylphosphate" evidence="10">
    <location>
        <position position="908"/>
    </location>
</feature>
<feature type="domain" description="HAMP" evidence="16">
    <location>
        <begin position="208"/>
        <end position="261"/>
    </location>
</feature>
<evidence type="ECO:0000259" key="16">
    <source>
        <dbReference type="PROSITE" id="PS50885"/>
    </source>
</evidence>
<dbReference type="CDD" id="cd06225">
    <property type="entry name" value="HAMP"/>
    <property type="match status" value="1"/>
</dbReference>
<feature type="domain" description="Histidine kinase" evidence="14">
    <location>
        <begin position="541"/>
        <end position="774"/>
    </location>
</feature>
<dbReference type="PROSITE" id="PS50109">
    <property type="entry name" value="HIS_KIN"/>
    <property type="match status" value="1"/>
</dbReference>
<keyword evidence="6" id="KW-0808">Transferase</keyword>
<evidence type="ECO:0000256" key="1">
    <source>
        <dbReference type="ARBA" id="ARBA00000085"/>
    </source>
</evidence>
<keyword evidence="18" id="KW-1185">Reference proteome</keyword>
<dbReference type="SUPFAM" id="SSF55781">
    <property type="entry name" value="GAF domain-like"/>
    <property type="match status" value="1"/>
</dbReference>
<proteinExistence type="inferred from homology"/>
<keyword evidence="13" id="KW-0472">Membrane</keyword>
<dbReference type="CDD" id="cd19410">
    <property type="entry name" value="HK9-like_sensor"/>
    <property type="match status" value="1"/>
</dbReference>
<keyword evidence="13" id="KW-0812">Transmembrane</keyword>
<keyword evidence="11" id="KW-0175">Coiled coil</keyword>
<dbReference type="PANTHER" id="PTHR45339">
    <property type="entry name" value="HYBRID SIGNAL TRANSDUCTION HISTIDINE KINASE J"/>
    <property type="match status" value="1"/>
</dbReference>
<keyword evidence="8" id="KW-0902">Two-component regulatory system</keyword>